<dbReference type="SUPFAM" id="SSF55729">
    <property type="entry name" value="Acyl-CoA N-acyltransferases (Nat)"/>
    <property type="match status" value="1"/>
</dbReference>
<organism evidence="2 3">
    <name type="scientific">Symbiodinium necroappetens</name>
    <dbReference type="NCBI Taxonomy" id="1628268"/>
    <lineage>
        <taxon>Eukaryota</taxon>
        <taxon>Sar</taxon>
        <taxon>Alveolata</taxon>
        <taxon>Dinophyceae</taxon>
        <taxon>Suessiales</taxon>
        <taxon>Symbiodiniaceae</taxon>
        <taxon>Symbiodinium</taxon>
    </lineage>
</organism>
<dbReference type="InterPro" id="IPR016181">
    <property type="entry name" value="Acyl_CoA_acyltransferase"/>
</dbReference>
<evidence type="ECO:0000259" key="1">
    <source>
        <dbReference type="PROSITE" id="PS51186"/>
    </source>
</evidence>
<dbReference type="Pfam" id="PF13673">
    <property type="entry name" value="Acetyltransf_10"/>
    <property type="match status" value="1"/>
</dbReference>
<dbReference type="InterPro" id="IPR000182">
    <property type="entry name" value="GNAT_dom"/>
</dbReference>
<dbReference type="GO" id="GO:0016747">
    <property type="term" value="F:acyltransferase activity, transferring groups other than amino-acyl groups"/>
    <property type="evidence" value="ECO:0007669"/>
    <property type="project" value="InterPro"/>
</dbReference>
<dbReference type="AlphaFoldDB" id="A0A812WGW9"/>
<dbReference type="OrthoDB" id="427376at2759"/>
<protein>
    <recommendedName>
        <fullName evidence="1">N-acetyltransferase domain-containing protein</fullName>
    </recommendedName>
</protein>
<dbReference type="Gene3D" id="3.40.630.30">
    <property type="match status" value="1"/>
</dbReference>
<proteinExistence type="predicted"/>
<keyword evidence="3" id="KW-1185">Reference proteome</keyword>
<sequence length="290" mass="31583">MVHPELTRMITTAYGPQEVIEEAARALQKLRPAISWNLELVVTCMELLSPYPEVGDPPAGQMLRVLPVKEAPFQAVPAGLCNEVLLADEAVVEKLTDYYVAFKQDSGISDPNETRESHRQTIEDLVATCEVYVWQVGTDIAAISAAARALADVGRGITMVYTSPPHRRRGYAAALITKIGAALTKQGLRTCITANARGSHGAERLYARIGFVKQGQVQQVMHLVLGKVLMLPKAGFNCYGKPKTSNGLPTLHMYSVQNFFFTSRASCVAKSDESNYLRVESGNGLTDTVA</sequence>
<feature type="domain" description="N-acetyltransferase" evidence="1">
    <location>
        <begin position="82"/>
        <end position="235"/>
    </location>
</feature>
<dbReference type="Proteomes" id="UP000601435">
    <property type="component" value="Unassembled WGS sequence"/>
</dbReference>
<name>A0A812WGW9_9DINO</name>
<gene>
    <name evidence="2" type="ORF">SNEC2469_LOCUS19219</name>
</gene>
<evidence type="ECO:0000313" key="2">
    <source>
        <dbReference type="EMBL" id="CAE7671352.1"/>
    </source>
</evidence>
<comment type="caution">
    <text evidence="2">The sequence shown here is derived from an EMBL/GenBank/DDBJ whole genome shotgun (WGS) entry which is preliminary data.</text>
</comment>
<reference evidence="2" key="1">
    <citation type="submission" date="2021-02" db="EMBL/GenBank/DDBJ databases">
        <authorList>
            <person name="Dougan E. K."/>
            <person name="Rhodes N."/>
            <person name="Thang M."/>
            <person name="Chan C."/>
        </authorList>
    </citation>
    <scope>NUCLEOTIDE SEQUENCE</scope>
</reference>
<accession>A0A812WGW9</accession>
<evidence type="ECO:0000313" key="3">
    <source>
        <dbReference type="Proteomes" id="UP000601435"/>
    </source>
</evidence>
<dbReference type="EMBL" id="CAJNJA010032815">
    <property type="protein sequence ID" value="CAE7671352.1"/>
    <property type="molecule type" value="Genomic_DNA"/>
</dbReference>
<dbReference type="PROSITE" id="PS51186">
    <property type="entry name" value="GNAT"/>
    <property type="match status" value="1"/>
</dbReference>